<evidence type="ECO:0000313" key="2">
    <source>
        <dbReference type="Proteomes" id="UP000218784"/>
    </source>
</evidence>
<accession>A0A2A4HU31</accession>
<dbReference type="Proteomes" id="UP000218784">
    <property type="component" value="Unassembled WGS sequence"/>
</dbReference>
<sequence>MTDMPLTGTATLSTLPYALPPCGHARVALFAIRRMGAHGLGDARAAHVLFSTFGEAFRRPLTLMRAFMADMAASATQPIAIAPCCCARMTPAERTLLSVLARVETRSDSARLLMQDLLGQRGVDGVLASAAAVAAAFADEGRPVAM</sequence>
<name>A0A2A4HU31_9SPHN</name>
<comment type="caution">
    <text evidence="1">The sequence shown here is derived from an EMBL/GenBank/DDBJ whole genome shotgun (WGS) entry which is preliminary data.</text>
</comment>
<protein>
    <submittedName>
        <fullName evidence="1">Uncharacterized protein</fullName>
    </submittedName>
</protein>
<keyword evidence="2" id="KW-1185">Reference proteome</keyword>
<dbReference type="RefSeq" id="WP_066486855.1">
    <property type="nucleotide sequence ID" value="NZ_JAIEOT010000032.1"/>
</dbReference>
<reference evidence="1 2" key="1">
    <citation type="submission" date="2017-09" db="EMBL/GenBank/DDBJ databases">
        <title>Sphingomonas ginsenosidimutans KACC 14949, whole genome shotgun sequence.</title>
        <authorList>
            <person name="Feng G."/>
            <person name="Zhu H."/>
        </authorList>
    </citation>
    <scope>NUCLEOTIDE SEQUENCE [LARGE SCALE GENOMIC DNA]</scope>
    <source>
        <strain evidence="1 2">KACC 14949</strain>
    </source>
</reference>
<evidence type="ECO:0000313" key="1">
    <source>
        <dbReference type="EMBL" id="PCG08046.1"/>
    </source>
</evidence>
<dbReference type="Pfam" id="PF20333">
    <property type="entry name" value="DUF6628"/>
    <property type="match status" value="1"/>
</dbReference>
<organism evidence="1 2">
    <name type="scientific">Sphingomonas ginsenosidimutans</name>
    <dbReference type="NCBI Taxonomy" id="862134"/>
    <lineage>
        <taxon>Bacteria</taxon>
        <taxon>Pseudomonadati</taxon>
        <taxon>Pseudomonadota</taxon>
        <taxon>Alphaproteobacteria</taxon>
        <taxon>Sphingomonadales</taxon>
        <taxon>Sphingomonadaceae</taxon>
        <taxon>Sphingomonas</taxon>
    </lineage>
</organism>
<dbReference type="InterPro" id="IPR046736">
    <property type="entry name" value="DUF6628"/>
</dbReference>
<dbReference type="AlphaFoldDB" id="A0A2A4HU31"/>
<proteinExistence type="predicted"/>
<gene>
    <name evidence="1" type="ORF">COA17_14990</name>
</gene>
<dbReference type="EMBL" id="NWVD01000008">
    <property type="protein sequence ID" value="PCG08046.1"/>
    <property type="molecule type" value="Genomic_DNA"/>
</dbReference>